<keyword evidence="2" id="KW-1185">Reference proteome</keyword>
<accession>A0A6A5TIF0</accession>
<protein>
    <submittedName>
        <fullName evidence="1">Uncharacterized protein</fullName>
    </submittedName>
</protein>
<evidence type="ECO:0000313" key="1">
    <source>
        <dbReference type="EMBL" id="KAF1952148.1"/>
    </source>
</evidence>
<dbReference type="EMBL" id="ML977012">
    <property type="protein sequence ID" value="KAF1952148.1"/>
    <property type="molecule type" value="Genomic_DNA"/>
</dbReference>
<proteinExistence type="predicted"/>
<dbReference type="AlphaFoldDB" id="A0A6A5TIF0"/>
<dbReference type="InterPro" id="IPR046486">
    <property type="entry name" value="DUF6579"/>
</dbReference>
<dbReference type="Proteomes" id="UP000800035">
    <property type="component" value="Unassembled WGS sequence"/>
</dbReference>
<sequence>MGKSGKRPKNGKNETWGENILQAVFKLGWLQLPGAVKDSIQAYNEYHSGRQMRQQLPAVMTLLENLVAEFGKHNYATIFAQFLSLLGAMTHLVHVLQGDSALRGVLQDIGVKIAGDIEAQTGLKSPRFAKQVHRFIYQRTKEMHGDCADHFFFVYHPDTDWHPEFFSRVEADPLPTNFLGMSSNLDTLCIWMLFIRSLFTQSKIKRETYFHILIPTYRPLVIRDPIIFPAALYPLKIEGHIHNSIFRVWLNIPNSSEGNLELHDVGNLAAPPSFWQQWAGTIEGVTFCGTWMAGCGAAMGLSAAAAVIATPLAIAAFLAGASAAAYGTVTAVDAVQEKTRIPAPRLLGGDLSQDALEFQLRTRRVRRRHRRRHE</sequence>
<organism evidence="1 2">
    <name type="scientific">Byssothecium circinans</name>
    <dbReference type="NCBI Taxonomy" id="147558"/>
    <lineage>
        <taxon>Eukaryota</taxon>
        <taxon>Fungi</taxon>
        <taxon>Dikarya</taxon>
        <taxon>Ascomycota</taxon>
        <taxon>Pezizomycotina</taxon>
        <taxon>Dothideomycetes</taxon>
        <taxon>Pleosporomycetidae</taxon>
        <taxon>Pleosporales</taxon>
        <taxon>Massarineae</taxon>
        <taxon>Massarinaceae</taxon>
        <taxon>Byssothecium</taxon>
    </lineage>
</organism>
<reference evidence="1" key="1">
    <citation type="journal article" date="2020" name="Stud. Mycol.">
        <title>101 Dothideomycetes genomes: a test case for predicting lifestyles and emergence of pathogens.</title>
        <authorList>
            <person name="Haridas S."/>
            <person name="Albert R."/>
            <person name="Binder M."/>
            <person name="Bloem J."/>
            <person name="Labutti K."/>
            <person name="Salamov A."/>
            <person name="Andreopoulos B."/>
            <person name="Baker S."/>
            <person name="Barry K."/>
            <person name="Bills G."/>
            <person name="Bluhm B."/>
            <person name="Cannon C."/>
            <person name="Castanera R."/>
            <person name="Culley D."/>
            <person name="Daum C."/>
            <person name="Ezra D."/>
            <person name="Gonzalez J."/>
            <person name="Henrissat B."/>
            <person name="Kuo A."/>
            <person name="Liang C."/>
            <person name="Lipzen A."/>
            <person name="Lutzoni F."/>
            <person name="Magnuson J."/>
            <person name="Mondo S."/>
            <person name="Nolan M."/>
            <person name="Ohm R."/>
            <person name="Pangilinan J."/>
            <person name="Park H.-J."/>
            <person name="Ramirez L."/>
            <person name="Alfaro M."/>
            <person name="Sun H."/>
            <person name="Tritt A."/>
            <person name="Yoshinaga Y."/>
            <person name="Zwiers L.-H."/>
            <person name="Turgeon B."/>
            <person name="Goodwin S."/>
            <person name="Spatafora J."/>
            <person name="Crous P."/>
            <person name="Grigoriev I."/>
        </authorList>
    </citation>
    <scope>NUCLEOTIDE SEQUENCE</scope>
    <source>
        <strain evidence="1">CBS 675.92</strain>
    </source>
</reference>
<evidence type="ECO:0000313" key="2">
    <source>
        <dbReference type="Proteomes" id="UP000800035"/>
    </source>
</evidence>
<dbReference type="OrthoDB" id="3731404at2759"/>
<dbReference type="Pfam" id="PF20219">
    <property type="entry name" value="DUF6579"/>
    <property type="match status" value="1"/>
</dbReference>
<name>A0A6A5TIF0_9PLEO</name>
<gene>
    <name evidence="1" type="ORF">CC80DRAFT_495484</name>
</gene>